<dbReference type="Gene3D" id="3.10.180.10">
    <property type="entry name" value="2,3-Dihydroxybiphenyl 1,2-Dioxygenase, domain 1"/>
    <property type="match status" value="1"/>
</dbReference>
<dbReference type="Pfam" id="PF00903">
    <property type="entry name" value="Glyoxalase"/>
    <property type="match status" value="1"/>
</dbReference>
<evidence type="ECO:0000259" key="1">
    <source>
        <dbReference type="PROSITE" id="PS51819"/>
    </source>
</evidence>
<dbReference type="SUPFAM" id="SSF54593">
    <property type="entry name" value="Glyoxalase/Bleomycin resistance protein/Dihydroxybiphenyl dioxygenase"/>
    <property type="match status" value="1"/>
</dbReference>
<gene>
    <name evidence="2" type="ORF">COC42_06180</name>
</gene>
<dbReference type="InterPro" id="IPR004360">
    <property type="entry name" value="Glyas_Fos-R_dOase_dom"/>
</dbReference>
<comment type="caution">
    <text evidence="2">The sequence shown here is derived from an EMBL/GenBank/DDBJ whole genome shotgun (WGS) entry which is preliminary data.</text>
</comment>
<organism evidence="2 3">
    <name type="scientific">Sphingomonas spermidinifaciens</name>
    <dbReference type="NCBI Taxonomy" id="1141889"/>
    <lineage>
        <taxon>Bacteria</taxon>
        <taxon>Pseudomonadati</taxon>
        <taxon>Pseudomonadota</taxon>
        <taxon>Alphaproteobacteria</taxon>
        <taxon>Sphingomonadales</taxon>
        <taxon>Sphingomonadaceae</taxon>
        <taxon>Sphingomonas</taxon>
    </lineage>
</organism>
<keyword evidence="3" id="KW-1185">Reference proteome</keyword>
<dbReference type="AlphaFoldDB" id="A0A2A4B3Z6"/>
<proteinExistence type="predicted"/>
<dbReference type="CDD" id="cd07262">
    <property type="entry name" value="VOC_like"/>
    <property type="match status" value="1"/>
</dbReference>
<name>A0A2A4B3Z6_9SPHN</name>
<dbReference type="OrthoDB" id="9807407at2"/>
<dbReference type="PANTHER" id="PTHR35006">
    <property type="entry name" value="GLYOXALASE FAMILY PROTEIN (AFU_ORTHOLOGUE AFUA_5G14830)"/>
    <property type="match status" value="1"/>
</dbReference>
<dbReference type="InterPro" id="IPR037523">
    <property type="entry name" value="VOC_core"/>
</dbReference>
<feature type="domain" description="VOC" evidence="1">
    <location>
        <begin position="1"/>
        <end position="128"/>
    </location>
</feature>
<evidence type="ECO:0000313" key="2">
    <source>
        <dbReference type="EMBL" id="PCD03913.1"/>
    </source>
</evidence>
<reference evidence="2 3" key="1">
    <citation type="submission" date="2017-09" db="EMBL/GenBank/DDBJ databases">
        <title>Sphingomonas spermidinifaciens 9NM-10, whole genome shotgun sequence.</title>
        <authorList>
            <person name="Feng G."/>
            <person name="Zhu H."/>
        </authorList>
    </citation>
    <scope>NUCLEOTIDE SEQUENCE [LARGE SCALE GENOMIC DNA]</scope>
    <source>
        <strain evidence="2 3">9NM-10</strain>
    </source>
</reference>
<accession>A0A2A4B3Z6</accession>
<dbReference type="EMBL" id="NWMW01000001">
    <property type="protein sequence ID" value="PCD03913.1"/>
    <property type="molecule type" value="Genomic_DNA"/>
</dbReference>
<protein>
    <submittedName>
        <fullName evidence="2">Glyoxalase</fullName>
    </submittedName>
</protein>
<dbReference type="Proteomes" id="UP000218366">
    <property type="component" value="Unassembled WGS sequence"/>
</dbReference>
<dbReference type="RefSeq" id="WP_096342308.1">
    <property type="nucleotide sequence ID" value="NZ_NWMW01000001.1"/>
</dbReference>
<dbReference type="InterPro" id="IPR029068">
    <property type="entry name" value="Glyas_Bleomycin-R_OHBP_Dase"/>
</dbReference>
<sequence length="129" mass="13889">MLNHVMVGSSDLDRSKAFYDATLGVLGAGEPIRNIAPSGHTRLLYIHDGTMFILTQPINDEPATVANGGTIAFKCHSAEQVKDFHDVAVAHGGTTCEDPPGLRDGNLGPMHLSYVRDPDGHKLCAIWRP</sequence>
<dbReference type="PROSITE" id="PS51819">
    <property type="entry name" value="VOC"/>
    <property type="match status" value="1"/>
</dbReference>
<dbReference type="PANTHER" id="PTHR35006:SF1">
    <property type="entry name" value="BLL2941 PROTEIN"/>
    <property type="match status" value="1"/>
</dbReference>
<evidence type="ECO:0000313" key="3">
    <source>
        <dbReference type="Proteomes" id="UP000218366"/>
    </source>
</evidence>